<keyword evidence="3" id="KW-1185">Reference proteome</keyword>
<evidence type="ECO:0000259" key="1">
    <source>
        <dbReference type="PROSITE" id="PS51186"/>
    </source>
</evidence>
<name>A0ABU0TT73_MICTR</name>
<dbReference type="Pfam" id="PF00583">
    <property type="entry name" value="Acetyltransf_1"/>
    <property type="match status" value="1"/>
</dbReference>
<dbReference type="EMBL" id="JAUTBF010000001">
    <property type="protein sequence ID" value="MDQ1122858.1"/>
    <property type="molecule type" value="Genomic_DNA"/>
</dbReference>
<reference evidence="2 3" key="1">
    <citation type="submission" date="2023-07" db="EMBL/GenBank/DDBJ databases">
        <title>Functional and genomic diversity of the sorghum phyllosphere microbiome.</title>
        <authorList>
            <person name="Shade A."/>
        </authorList>
    </citation>
    <scope>NUCLEOTIDE SEQUENCE [LARGE SCALE GENOMIC DNA]</scope>
    <source>
        <strain evidence="2 3">SORGH_AS_1207</strain>
    </source>
</reference>
<dbReference type="RefSeq" id="WP_307481571.1">
    <property type="nucleotide sequence ID" value="NZ_JAUTBF010000001.1"/>
</dbReference>
<proteinExistence type="predicted"/>
<evidence type="ECO:0000313" key="2">
    <source>
        <dbReference type="EMBL" id="MDQ1122858.1"/>
    </source>
</evidence>
<organism evidence="2 3">
    <name type="scientific">Microbacterium trichothecenolyticum</name>
    <name type="common">Aureobacterium trichothecenolyticum</name>
    <dbReference type="NCBI Taxonomy" id="69370"/>
    <lineage>
        <taxon>Bacteria</taxon>
        <taxon>Bacillati</taxon>
        <taxon>Actinomycetota</taxon>
        <taxon>Actinomycetes</taxon>
        <taxon>Micrococcales</taxon>
        <taxon>Microbacteriaceae</taxon>
        <taxon>Microbacterium</taxon>
    </lineage>
</organism>
<dbReference type="Gene3D" id="3.40.630.30">
    <property type="match status" value="1"/>
</dbReference>
<dbReference type="InterPro" id="IPR016181">
    <property type="entry name" value="Acyl_CoA_acyltransferase"/>
</dbReference>
<gene>
    <name evidence="2" type="ORF">QE412_001431</name>
</gene>
<dbReference type="PROSITE" id="PS51186">
    <property type="entry name" value="GNAT"/>
    <property type="match status" value="1"/>
</dbReference>
<comment type="caution">
    <text evidence="2">The sequence shown here is derived from an EMBL/GenBank/DDBJ whole genome shotgun (WGS) entry which is preliminary data.</text>
</comment>
<protein>
    <submittedName>
        <fullName evidence="2">Ribosomal protein S18 acetylase RimI-like enzyme</fullName>
    </submittedName>
</protein>
<accession>A0ABU0TT73</accession>
<evidence type="ECO:0000313" key="3">
    <source>
        <dbReference type="Proteomes" id="UP001226691"/>
    </source>
</evidence>
<dbReference type="SUPFAM" id="SSF55729">
    <property type="entry name" value="Acyl-CoA N-acyltransferases (Nat)"/>
    <property type="match status" value="1"/>
</dbReference>
<dbReference type="Proteomes" id="UP001226691">
    <property type="component" value="Unassembled WGS sequence"/>
</dbReference>
<dbReference type="InterPro" id="IPR000182">
    <property type="entry name" value="GNAT_dom"/>
</dbReference>
<sequence length="195" mass="21096">MPDSVALSAFDLVAPTREWDEVVNLFVACFSVEPYLEDPLALRSIATWGPTMLAGNGRLVTARVDGALAGFASGHNLDAIPSWQRTLLRLEGVESATSAVMDPLNAFVVHELAVRESERGRGIAARCMCNLLNERDEARVFLGTYERAVKARALYEKWGFEVLGRVSMDGDAAALHVMTSSKVDAVNRIGASISA</sequence>
<feature type="domain" description="N-acetyltransferase" evidence="1">
    <location>
        <begin position="8"/>
        <end position="184"/>
    </location>
</feature>